<dbReference type="SFLD" id="SFLDG01066">
    <property type="entry name" value="organic_radical-activating_enz"/>
    <property type="match status" value="1"/>
</dbReference>
<dbReference type="InterPro" id="IPR034457">
    <property type="entry name" value="Organic_radical-activating"/>
</dbReference>
<comment type="subcellular location">
    <subcellularLocation>
        <location evidence="10">Cytoplasm</location>
    </subcellularLocation>
</comment>
<keyword evidence="10" id="KW-0963">Cytoplasm</keyword>
<dbReference type="PIRSF" id="PIRSF000371">
    <property type="entry name" value="PFL_act_enz"/>
    <property type="match status" value="1"/>
</dbReference>
<evidence type="ECO:0000259" key="11">
    <source>
        <dbReference type="PROSITE" id="PS51918"/>
    </source>
</evidence>
<evidence type="ECO:0000313" key="12">
    <source>
        <dbReference type="EMBL" id="BCN32827.1"/>
    </source>
</evidence>
<dbReference type="SFLD" id="SFLDS00029">
    <property type="entry name" value="Radical_SAM"/>
    <property type="match status" value="1"/>
</dbReference>
<keyword evidence="13" id="KW-1185">Reference proteome</keyword>
<keyword evidence="9 10" id="KW-0411">Iron-sulfur</keyword>
<keyword evidence="12" id="KW-0456">Lyase</keyword>
<evidence type="ECO:0000256" key="7">
    <source>
        <dbReference type="ARBA" id="ARBA00023002"/>
    </source>
</evidence>
<keyword evidence="4 10" id="KW-0004">4Fe-4S</keyword>
<dbReference type="CDD" id="cd01335">
    <property type="entry name" value="Radical_SAM"/>
    <property type="match status" value="1"/>
</dbReference>
<dbReference type="PROSITE" id="PS51918">
    <property type="entry name" value="RADICAL_SAM"/>
    <property type="match status" value="1"/>
</dbReference>
<dbReference type="GO" id="GO:0046872">
    <property type="term" value="F:metal ion binding"/>
    <property type="evidence" value="ECO:0007669"/>
    <property type="project" value="UniProtKB-UniRule"/>
</dbReference>
<evidence type="ECO:0000313" key="13">
    <source>
        <dbReference type="Proteomes" id="UP000595897"/>
    </source>
</evidence>
<dbReference type="PANTHER" id="PTHR30352">
    <property type="entry name" value="PYRUVATE FORMATE-LYASE-ACTIVATING ENZYME"/>
    <property type="match status" value="1"/>
</dbReference>
<feature type="domain" description="Radical SAM core" evidence="11">
    <location>
        <begin position="14"/>
        <end position="243"/>
    </location>
</feature>
<dbReference type="GO" id="GO:0005737">
    <property type="term" value="C:cytoplasm"/>
    <property type="evidence" value="ECO:0007669"/>
    <property type="project" value="UniProtKB-SubCell"/>
</dbReference>
<evidence type="ECO:0000256" key="4">
    <source>
        <dbReference type="ARBA" id="ARBA00022485"/>
    </source>
</evidence>
<dbReference type="NCBIfam" id="TIGR02493">
    <property type="entry name" value="PFLA"/>
    <property type="match status" value="1"/>
</dbReference>
<evidence type="ECO:0000256" key="3">
    <source>
        <dbReference type="ARBA" id="ARBA00021356"/>
    </source>
</evidence>
<keyword evidence="6 10" id="KW-0479">Metal-binding</keyword>
<protein>
    <recommendedName>
        <fullName evidence="3 10">Pyruvate formate-lyase-activating enzyme</fullName>
        <ecNumber evidence="10">1.97.1.4</ecNumber>
    </recommendedName>
</protein>
<name>A0A7R7IEN7_9FIRM</name>
<dbReference type="InterPro" id="IPR001989">
    <property type="entry name" value="Radical_activat_CS"/>
</dbReference>
<dbReference type="InterPro" id="IPR012839">
    <property type="entry name" value="Organic_radical_activase"/>
</dbReference>
<comment type="cofactor">
    <cofactor evidence="10">
        <name>[4Fe-4S] cluster</name>
        <dbReference type="ChEBI" id="CHEBI:49883"/>
    </cofactor>
    <text evidence="10">Binds 1 [4Fe-4S] cluster. The cluster is coordinated with 3 cysteines and an exchangeable S-adenosyl-L-methionine.</text>
</comment>
<keyword evidence="12" id="KW-0670">Pyruvate</keyword>
<dbReference type="InterPro" id="IPR058240">
    <property type="entry name" value="rSAM_sf"/>
</dbReference>
<accession>A0A7R7IEN7</accession>
<proteinExistence type="inferred from homology"/>
<evidence type="ECO:0000256" key="1">
    <source>
        <dbReference type="ARBA" id="ARBA00003141"/>
    </source>
</evidence>
<comment type="catalytic activity">
    <reaction evidence="10">
        <text>glycyl-[formate C-acetyltransferase] + reduced [flavodoxin] + S-adenosyl-L-methionine = glycin-2-yl radical-[formate C-acetyltransferase] + semiquinone [flavodoxin] + 5'-deoxyadenosine + L-methionine + H(+)</text>
        <dbReference type="Rhea" id="RHEA:19225"/>
        <dbReference type="Rhea" id="RHEA-COMP:10622"/>
        <dbReference type="Rhea" id="RHEA-COMP:12190"/>
        <dbReference type="Rhea" id="RHEA-COMP:12191"/>
        <dbReference type="Rhea" id="RHEA-COMP:14480"/>
        <dbReference type="ChEBI" id="CHEBI:15378"/>
        <dbReference type="ChEBI" id="CHEBI:17319"/>
        <dbReference type="ChEBI" id="CHEBI:29947"/>
        <dbReference type="ChEBI" id="CHEBI:32722"/>
        <dbReference type="ChEBI" id="CHEBI:57618"/>
        <dbReference type="ChEBI" id="CHEBI:57844"/>
        <dbReference type="ChEBI" id="CHEBI:59789"/>
        <dbReference type="ChEBI" id="CHEBI:140311"/>
        <dbReference type="EC" id="1.97.1.4"/>
    </reaction>
</comment>
<evidence type="ECO:0000256" key="10">
    <source>
        <dbReference type="RuleBase" id="RU362053"/>
    </source>
</evidence>
<dbReference type="Gene3D" id="3.20.20.70">
    <property type="entry name" value="Aldolase class I"/>
    <property type="match status" value="1"/>
</dbReference>
<dbReference type="RefSeq" id="WP_271713839.1">
    <property type="nucleotide sequence ID" value="NZ_AP024169.1"/>
</dbReference>
<evidence type="ECO:0000256" key="2">
    <source>
        <dbReference type="ARBA" id="ARBA00009777"/>
    </source>
</evidence>
<dbReference type="AlphaFoldDB" id="A0A7R7IEN7"/>
<dbReference type="KEGG" id="ahb:bsdtb5_41220"/>
<dbReference type="Pfam" id="PF04055">
    <property type="entry name" value="Radical_SAM"/>
    <property type="match status" value="1"/>
</dbReference>
<dbReference type="EC" id="1.97.1.4" evidence="10"/>
<dbReference type="PANTHER" id="PTHR30352:SF5">
    <property type="entry name" value="PYRUVATE FORMATE-LYASE 1-ACTIVATING ENZYME"/>
    <property type="match status" value="1"/>
</dbReference>
<keyword evidence="8 10" id="KW-0408">Iron</keyword>
<dbReference type="EMBL" id="AP024169">
    <property type="protein sequence ID" value="BCN32827.1"/>
    <property type="molecule type" value="Genomic_DNA"/>
</dbReference>
<comment type="similarity">
    <text evidence="2 10">Belongs to the organic radical-activating enzymes family.</text>
</comment>
<keyword evidence="7 10" id="KW-0560">Oxidoreductase</keyword>
<evidence type="ECO:0000256" key="8">
    <source>
        <dbReference type="ARBA" id="ARBA00023004"/>
    </source>
</evidence>
<dbReference type="GO" id="GO:0051539">
    <property type="term" value="F:4 iron, 4 sulfur cluster binding"/>
    <property type="evidence" value="ECO:0007669"/>
    <property type="project" value="UniProtKB-UniRule"/>
</dbReference>
<organism evidence="12 13">
    <name type="scientific">Anaeromicropila herbilytica</name>
    <dbReference type="NCBI Taxonomy" id="2785025"/>
    <lineage>
        <taxon>Bacteria</taxon>
        <taxon>Bacillati</taxon>
        <taxon>Bacillota</taxon>
        <taxon>Clostridia</taxon>
        <taxon>Lachnospirales</taxon>
        <taxon>Lachnospiraceae</taxon>
        <taxon>Anaeromicropila</taxon>
    </lineage>
</organism>
<dbReference type="InterPro" id="IPR013785">
    <property type="entry name" value="Aldolase_TIM"/>
</dbReference>
<dbReference type="PROSITE" id="PS01087">
    <property type="entry name" value="RADICAL_ACTIVATING"/>
    <property type="match status" value="1"/>
</dbReference>
<dbReference type="SUPFAM" id="SSF102114">
    <property type="entry name" value="Radical SAM enzymes"/>
    <property type="match status" value="1"/>
</dbReference>
<evidence type="ECO:0000256" key="6">
    <source>
        <dbReference type="ARBA" id="ARBA00022723"/>
    </source>
</evidence>
<evidence type="ECO:0000256" key="9">
    <source>
        <dbReference type="ARBA" id="ARBA00023014"/>
    </source>
</evidence>
<evidence type="ECO:0000256" key="5">
    <source>
        <dbReference type="ARBA" id="ARBA00022691"/>
    </source>
</evidence>
<reference evidence="12 13" key="1">
    <citation type="submission" date="2020-11" db="EMBL/GenBank/DDBJ databases">
        <title>Draft genome sequencing of a Lachnospiraceae strain isolated from anoxic soil subjected to BSD treatment.</title>
        <authorList>
            <person name="Uek A."/>
            <person name="Tonouchi A."/>
        </authorList>
    </citation>
    <scope>NUCLEOTIDE SEQUENCE [LARGE SCALE GENOMIC DNA]</scope>
    <source>
        <strain evidence="12 13">TB5</strain>
    </source>
</reference>
<dbReference type="InterPro" id="IPR012838">
    <property type="entry name" value="PFL1_activating"/>
</dbReference>
<dbReference type="GO" id="GO:0043365">
    <property type="term" value="F:[formate-C-acetyltransferase]-activating enzyme activity"/>
    <property type="evidence" value="ECO:0007669"/>
    <property type="project" value="UniProtKB-UniRule"/>
</dbReference>
<sequence length="255" mass="29538">MNGYIHSIETFGTVDGPGVRYVIFTQGCPMRCKYCHNPDTWQPKIGNQKSVEELLIDYEKYKPFLRDGGITVTGGEPLMQIDFVTELFEKAREKEIHTCLDTSGITFQPDNPAVLEKFDRLLSATDLVMLDIKHIDNKEHLELTGQYNDNILAFAKYLEEKEVPVWIRHVVVPTITDNEDYLYQLGYFIGSLKNLKALDVLPYHDMGKVKYESLKMEYPLKDIPPLPKERAIEAREIILKGLRARREELRNEQDK</sequence>
<dbReference type="InterPro" id="IPR007197">
    <property type="entry name" value="rSAM"/>
</dbReference>
<dbReference type="GO" id="GO:0016829">
    <property type="term" value="F:lyase activity"/>
    <property type="evidence" value="ECO:0007669"/>
    <property type="project" value="UniProtKB-KW"/>
</dbReference>
<dbReference type="Proteomes" id="UP000595897">
    <property type="component" value="Chromosome"/>
</dbReference>
<keyword evidence="5 10" id="KW-0949">S-adenosyl-L-methionine</keyword>
<gene>
    <name evidence="12" type="primary">pflA</name>
    <name evidence="12" type="ORF">bsdtb5_41220</name>
</gene>
<comment type="function">
    <text evidence="1 10">Activation of pyruvate formate-lyase under anaerobic conditions by generation of an organic free radical, using S-adenosylmethionine and reduced flavodoxin as cosubstrates to produce 5'-deoxy-adenosine.</text>
</comment>